<gene>
    <name evidence="2" type="ORF">D1614_22310</name>
</gene>
<evidence type="ECO:0000313" key="3">
    <source>
        <dbReference type="Proteomes" id="UP000265926"/>
    </source>
</evidence>
<dbReference type="EMBL" id="QWGR01000022">
    <property type="protein sequence ID" value="RIJ45626.1"/>
    <property type="molecule type" value="Genomic_DNA"/>
</dbReference>
<dbReference type="Proteomes" id="UP000265926">
    <property type="component" value="Unassembled WGS sequence"/>
</dbReference>
<evidence type="ECO:0000313" key="2">
    <source>
        <dbReference type="EMBL" id="RIJ45626.1"/>
    </source>
</evidence>
<proteinExistence type="predicted"/>
<keyword evidence="1" id="KW-0802">TPR repeat</keyword>
<dbReference type="InterPro" id="IPR011990">
    <property type="entry name" value="TPR-like_helical_dom_sf"/>
</dbReference>
<dbReference type="Pfam" id="PF13181">
    <property type="entry name" value="TPR_8"/>
    <property type="match status" value="1"/>
</dbReference>
<organism evidence="2 3">
    <name type="scientific">Maribellus luteus</name>
    <dbReference type="NCBI Taxonomy" id="2305463"/>
    <lineage>
        <taxon>Bacteria</taxon>
        <taxon>Pseudomonadati</taxon>
        <taxon>Bacteroidota</taxon>
        <taxon>Bacteroidia</taxon>
        <taxon>Marinilabiliales</taxon>
        <taxon>Prolixibacteraceae</taxon>
        <taxon>Maribellus</taxon>
    </lineage>
</organism>
<comment type="caution">
    <text evidence="2">The sequence shown here is derived from an EMBL/GenBank/DDBJ whole genome shotgun (WGS) entry which is preliminary data.</text>
</comment>
<dbReference type="PROSITE" id="PS50005">
    <property type="entry name" value="TPR"/>
    <property type="match status" value="1"/>
</dbReference>
<name>A0A399SNP7_9BACT</name>
<feature type="repeat" description="TPR" evidence="1">
    <location>
        <begin position="195"/>
        <end position="228"/>
    </location>
</feature>
<dbReference type="SMART" id="SM00028">
    <property type="entry name" value="TPR"/>
    <property type="match status" value="2"/>
</dbReference>
<dbReference type="SUPFAM" id="SSF48452">
    <property type="entry name" value="TPR-like"/>
    <property type="match status" value="1"/>
</dbReference>
<dbReference type="RefSeq" id="WP_119440221.1">
    <property type="nucleotide sequence ID" value="NZ_QWGR01000022.1"/>
</dbReference>
<dbReference type="Gene3D" id="1.25.40.10">
    <property type="entry name" value="Tetratricopeptide repeat domain"/>
    <property type="match status" value="1"/>
</dbReference>
<protein>
    <submittedName>
        <fullName evidence="2">Tetratricopeptide repeat protein</fullName>
    </submittedName>
</protein>
<evidence type="ECO:0000256" key="1">
    <source>
        <dbReference type="PROSITE-ProRule" id="PRU00339"/>
    </source>
</evidence>
<dbReference type="OrthoDB" id="1494029at2"/>
<dbReference type="AlphaFoldDB" id="A0A399SNP7"/>
<sequence>MERKSCTLIVILILVPMLLTASSKIRIYRAYIGNDMPEWKATMDEMETQKNNDPAYLAELVNYQYGYIGYCLGVDDDDAAKTYLYRAEKNLEQLEQLGFSSATINAYRSAFFGYKIGLSPIKAPFLGPKSIKAAEQSIQADPENPLGYVQLGHAEFHMPALFGGSKTKAIEYFQKAEKLMEQNPETWITQNWNYLNLMALIGQSFEALNKYEEAKSYYSKALKAEPGFKWVKDKLLPNLDKNLKNE</sequence>
<keyword evidence="3" id="KW-1185">Reference proteome</keyword>
<dbReference type="InterPro" id="IPR019734">
    <property type="entry name" value="TPR_rpt"/>
</dbReference>
<reference evidence="2 3" key="1">
    <citation type="submission" date="2018-08" db="EMBL/GenBank/DDBJ databases">
        <title>Pallidiluteibacterium maritimus gen. nov., sp. nov., isolated from coastal sediment.</title>
        <authorList>
            <person name="Zhou L.Y."/>
        </authorList>
    </citation>
    <scope>NUCLEOTIDE SEQUENCE [LARGE SCALE GENOMIC DNA]</scope>
    <source>
        <strain evidence="2 3">XSD2</strain>
    </source>
</reference>
<accession>A0A399SNP7</accession>